<proteinExistence type="predicted"/>
<feature type="region of interest" description="Disordered" evidence="1">
    <location>
        <begin position="179"/>
        <end position="198"/>
    </location>
</feature>
<feature type="compositionally biased region" description="Polar residues" evidence="1">
    <location>
        <begin position="37"/>
        <end position="49"/>
    </location>
</feature>
<evidence type="ECO:0000313" key="2">
    <source>
        <dbReference type="EMBL" id="OIQ67866.1"/>
    </source>
</evidence>
<evidence type="ECO:0000256" key="1">
    <source>
        <dbReference type="SAM" id="MobiDB-lite"/>
    </source>
</evidence>
<dbReference type="AlphaFoldDB" id="A0A1J5P9J2"/>
<dbReference type="EMBL" id="MLJW01005654">
    <property type="protein sequence ID" value="OIQ67866.1"/>
    <property type="molecule type" value="Genomic_DNA"/>
</dbReference>
<name>A0A1J5P9J2_9ZZZZ</name>
<protein>
    <submittedName>
        <fullName evidence="2">Uncharacterized protein</fullName>
    </submittedName>
</protein>
<feature type="region of interest" description="Disordered" evidence="1">
    <location>
        <begin position="133"/>
        <end position="155"/>
    </location>
</feature>
<organism evidence="2">
    <name type="scientific">mine drainage metagenome</name>
    <dbReference type="NCBI Taxonomy" id="410659"/>
    <lineage>
        <taxon>unclassified sequences</taxon>
        <taxon>metagenomes</taxon>
        <taxon>ecological metagenomes</taxon>
    </lineage>
</organism>
<reference evidence="2" key="1">
    <citation type="submission" date="2016-10" db="EMBL/GenBank/DDBJ databases">
        <title>Sequence of Gallionella enrichment culture.</title>
        <authorList>
            <person name="Poehlein A."/>
            <person name="Muehling M."/>
            <person name="Daniel R."/>
        </authorList>
    </citation>
    <scope>NUCLEOTIDE SEQUENCE</scope>
</reference>
<comment type="caution">
    <text evidence="2">The sequence shown here is derived from an EMBL/GenBank/DDBJ whole genome shotgun (WGS) entry which is preliminary data.</text>
</comment>
<sequence length="271" mass="27252">MNPVGTADDGAGIAHGDKLRRDDAVCIGVAGKGDTAQVGTGDTGQTNAGPGNPVGALQQGAVGTDRNPDTHTVDDAVAHSMQIIACGRTGNGCPIDIVGTGDEGAALAHGHIQHTVTGDGIEGFVGRRRRRRRLRGPSERIGAGDDDTAVSHQSEGTGKVVGTVDGVAGNEIQGCPGAAISTGVHGTPRARRDVTQRGGGCCRSGSATIDHRVQISGSYGCCCCPVGTGQSGGDRYRDGAGSARAAVGAPVDGHPVTRVVDKEVRCGHNVR</sequence>
<feature type="region of interest" description="Disordered" evidence="1">
    <location>
        <begin position="34"/>
        <end position="57"/>
    </location>
</feature>
<accession>A0A1J5P9J2</accession>
<gene>
    <name evidence="2" type="ORF">GALL_505520</name>
</gene>